<dbReference type="AlphaFoldDB" id="A0A1G4JAP7"/>
<sequence length="119" mass="13699">MTSEKQTTRTSVRYKVLGRRPLALQVQKKSPATFFLSRLSGRGKRARKLQVRSVLPEITVRYGVCCGKQDLRQLNCQLLGIRHGLYLKPNDRCFCRTHVVISSPLAKEISRTLKEPRFQ</sequence>
<proteinExistence type="predicted"/>
<keyword evidence="2" id="KW-1185">Reference proteome</keyword>
<organism evidence="1 2">
    <name type="scientific">Lachancea mirantina</name>
    <dbReference type="NCBI Taxonomy" id="1230905"/>
    <lineage>
        <taxon>Eukaryota</taxon>
        <taxon>Fungi</taxon>
        <taxon>Dikarya</taxon>
        <taxon>Ascomycota</taxon>
        <taxon>Saccharomycotina</taxon>
        <taxon>Saccharomycetes</taxon>
        <taxon>Saccharomycetales</taxon>
        <taxon>Saccharomycetaceae</taxon>
        <taxon>Lachancea</taxon>
    </lineage>
</organism>
<gene>
    <name evidence="1" type="ORF">LAMI_0D04940G</name>
</gene>
<evidence type="ECO:0000313" key="1">
    <source>
        <dbReference type="EMBL" id="SCU87151.1"/>
    </source>
</evidence>
<name>A0A1G4JAP7_9SACH</name>
<dbReference type="EMBL" id="LT598463">
    <property type="protein sequence ID" value="SCU87151.1"/>
    <property type="molecule type" value="Genomic_DNA"/>
</dbReference>
<reference evidence="1 2" key="1">
    <citation type="submission" date="2016-03" db="EMBL/GenBank/DDBJ databases">
        <authorList>
            <person name="Devillers H."/>
        </authorList>
    </citation>
    <scope>NUCLEOTIDE SEQUENCE [LARGE SCALE GENOMIC DNA]</scope>
    <source>
        <strain evidence="1">CBS 11717</strain>
    </source>
</reference>
<accession>A0A1G4JAP7</accession>
<protein>
    <submittedName>
        <fullName evidence="1">LAMI_0D04940g1_1</fullName>
    </submittedName>
</protein>
<dbReference type="Proteomes" id="UP000191024">
    <property type="component" value="Chromosome D"/>
</dbReference>
<evidence type="ECO:0000313" key="2">
    <source>
        <dbReference type="Proteomes" id="UP000191024"/>
    </source>
</evidence>